<name>A0A0S2UNM4_CAMJU</name>
<dbReference type="InterPro" id="IPR002826">
    <property type="entry name" value="MptE-like"/>
</dbReference>
<reference evidence="2" key="1">
    <citation type="journal article" date="2015" name="PLoS ONE">
        <title>Updated Campylobacter jejuni Capsule PCR Multiplex Typing System and Its Application to Clinical Isolates from South and Southeast Asia.</title>
        <authorList>
            <person name="Poly F."/>
            <person name="Serichantalergs O."/>
            <person name="Kuroiwa J."/>
            <person name="Pootong P."/>
            <person name="Mason C."/>
            <person name="Guerry P."/>
            <person name="Parker C.T."/>
        </authorList>
    </citation>
    <scope>NUCLEOTIDE SEQUENCE</scope>
    <source>
        <strain evidence="2">RM3419</strain>
    </source>
</reference>
<dbReference type="Pfam" id="PF01973">
    <property type="entry name" value="MptE-like"/>
    <property type="match status" value="1"/>
</dbReference>
<organism evidence="2">
    <name type="scientific">Campylobacter jejuni subsp. jejuni</name>
    <dbReference type="NCBI Taxonomy" id="32022"/>
    <lineage>
        <taxon>Bacteria</taxon>
        <taxon>Pseudomonadati</taxon>
        <taxon>Campylobacterota</taxon>
        <taxon>Epsilonproteobacteria</taxon>
        <taxon>Campylobacterales</taxon>
        <taxon>Campylobacteraceae</taxon>
        <taxon>Campylobacter</taxon>
    </lineage>
</organism>
<dbReference type="AlphaFoldDB" id="A0A0S2UNM4"/>
<protein>
    <recommendedName>
        <fullName evidence="1">6-hydroxymethylpterin diphosphokinase MptE-like domain-containing protein</fullName>
    </recommendedName>
</protein>
<accession>A0A0S2UNM4</accession>
<evidence type="ECO:0000313" key="2">
    <source>
        <dbReference type="EMBL" id="ALP69079.1"/>
    </source>
</evidence>
<dbReference type="EMBL" id="KT932997">
    <property type="protein sequence ID" value="ALP69079.1"/>
    <property type="molecule type" value="Genomic_DNA"/>
</dbReference>
<proteinExistence type="predicted"/>
<gene>
    <name evidence="2" type="ORF">HS18.38</name>
</gene>
<dbReference type="Gene3D" id="3.90.1480.10">
    <property type="entry name" value="Alpha-2,3-sialyltransferase"/>
    <property type="match status" value="1"/>
</dbReference>
<evidence type="ECO:0000259" key="1">
    <source>
        <dbReference type="Pfam" id="PF01973"/>
    </source>
</evidence>
<sequence>MLIKKILKLKNNPKLFFKDMIWKKLFLSSYLLEKHISNRLDIMEYNIKKHNENLILVSKMHDIVFSKYKNIYNDKEIVIFGSGPSLNLYNEAKNDRIYIGCNRVFKTMDLDYLFIIDAVGTKDYLNEIKFLNCKKFIGRYLDDINYSDENYWVNKIMISEDFFDENTERYYTSTLSSMASIINYDISVFPLTSFSSVIHDAFSFALWTGAKKIYLVGCDCALNGYYDGSKQNLEWTKNAYDRILDGWKKYKVFCDVYYPEVQIISVCPVGLKGLFYDMQ</sequence>
<feature type="domain" description="6-hydroxymethylpterin diphosphokinase MptE-like" evidence="1">
    <location>
        <begin position="63"/>
        <end position="222"/>
    </location>
</feature>